<evidence type="ECO:0000259" key="3">
    <source>
        <dbReference type="Pfam" id="PF00144"/>
    </source>
</evidence>
<dbReference type="InterPro" id="IPR012338">
    <property type="entry name" value="Beta-lactam/transpept-like"/>
</dbReference>
<comment type="caution">
    <text evidence="4">The sequence shown here is derived from an EMBL/GenBank/DDBJ whole genome shotgun (WGS) entry which is preliminary data.</text>
</comment>
<dbReference type="RefSeq" id="XP_062639786.1">
    <property type="nucleotide sequence ID" value="XM_062779637.1"/>
</dbReference>
<dbReference type="InterPro" id="IPR001466">
    <property type="entry name" value="Beta-lactam-related"/>
</dbReference>
<protein>
    <submittedName>
        <fullName evidence="4">Beta-lactamase/transpeptidase-like protein</fullName>
    </submittedName>
</protein>
<dbReference type="PANTHER" id="PTHR43283:SF17">
    <property type="entry name" value="(LOVD), PUTATIVE (AFU_ORTHOLOGUE AFUA_5G00920)-RELATED"/>
    <property type="match status" value="1"/>
</dbReference>
<name>A0AAN6V9C6_9PEZI</name>
<evidence type="ECO:0000256" key="2">
    <source>
        <dbReference type="ARBA" id="ARBA00022801"/>
    </source>
</evidence>
<dbReference type="SUPFAM" id="SSF56601">
    <property type="entry name" value="beta-lactamase/transpeptidase-like"/>
    <property type="match status" value="1"/>
</dbReference>
<dbReference type="Gene3D" id="3.40.710.10">
    <property type="entry name" value="DD-peptidase/beta-lactamase superfamily"/>
    <property type="match status" value="1"/>
</dbReference>
<reference evidence="4" key="1">
    <citation type="journal article" date="2023" name="Mol. Phylogenet. Evol.">
        <title>Genome-scale phylogeny and comparative genomics of the fungal order Sordariales.</title>
        <authorList>
            <person name="Hensen N."/>
            <person name="Bonometti L."/>
            <person name="Westerberg I."/>
            <person name="Brannstrom I.O."/>
            <person name="Guillou S."/>
            <person name="Cros-Aarteil S."/>
            <person name="Calhoun S."/>
            <person name="Haridas S."/>
            <person name="Kuo A."/>
            <person name="Mondo S."/>
            <person name="Pangilinan J."/>
            <person name="Riley R."/>
            <person name="LaButti K."/>
            <person name="Andreopoulos B."/>
            <person name="Lipzen A."/>
            <person name="Chen C."/>
            <person name="Yan M."/>
            <person name="Daum C."/>
            <person name="Ng V."/>
            <person name="Clum A."/>
            <person name="Steindorff A."/>
            <person name="Ohm R.A."/>
            <person name="Martin F."/>
            <person name="Silar P."/>
            <person name="Natvig D.O."/>
            <person name="Lalanne C."/>
            <person name="Gautier V."/>
            <person name="Ament-Velasquez S.L."/>
            <person name="Kruys A."/>
            <person name="Hutchinson M.I."/>
            <person name="Powell A.J."/>
            <person name="Barry K."/>
            <person name="Miller A.N."/>
            <person name="Grigoriev I.V."/>
            <person name="Debuchy R."/>
            <person name="Gladieux P."/>
            <person name="Hiltunen Thoren M."/>
            <person name="Johannesson H."/>
        </authorList>
    </citation>
    <scope>NUCLEOTIDE SEQUENCE</scope>
    <source>
        <strain evidence="4">CBS 141.50</strain>
    </source>
</reference>
<proteinExistence type="inferred from homology"/>
<sequence length="404" mass="44603">MTPEFEARVKKAVDDGYLPGVTMLVKDKSGKIDYDFSYGPTSLKPDAPPITTNTMLTMASLTKLITACCILKMVEGNILDINEDITKYVETLAKQPVLQGFDDEGQPILVKRETPFTLRHLLTHTAGTGYILKEEPLAKWAKATGRPLPVPLRHSPLSGGMSVDSRWGYPILFEPGTGWVYGSAMDWAGRLIEKLTGTFFDDYMHEHVLEPVGVPRGAITFHPGRFDQPTYDIMAEFGQRSTPEGTLEPAYTEYDNDNEAFGGEGLFGGMGSYMKVLHSLLMDDGKILKPKTAKLLFTPLMTPVEKAALNEDMKHPEWAVGWIPPSDTGVEYDWGAGGLLSVGGEGLKHRKKGFLMWGGAWNAAWFIDREAGVCAVFGTQIIPPGDAFTRQIVKEFEEAIYSQL</sequence>
<evidence type="ECO:0000313" key="4">
    <source>
        <dbReference type="EMBL" id="KAK4146415.1"/>
    </source>
</evidence>
<dbReference type="EMBL" id="MU853561">
    <property type="protein sequence ID" value="KAK4146415.1"/>
    <property type="molecule type" value="Genomic_DNA"/>
</dbReference>
<evidence type="ECO:0000313" key="5">
    <source>
        <dbReference type="Proteomes" id="UP001302676"/>
    </source>
</evidence>
<dbReference type="Pfam" id="PF00144">
    <property type="entry name" value="Beta-lactamase"/>
    <property type="match status" value="1"/>
</dbReference>
<dbReference type="AlphaFoldDB" id="A0AAN6V9C6"/>
<organism evidence="4 5">
    <name type="scientific">Dichotomopilus funicola</name>
    <dbReference type="NCBI Taxonomy" id="1934379"/>
    <lineage>
        <taxon>Eukaryota</taxon>
        <taxon>Fungi</taxon>
        <taxon>Dikarya</taxon>
        <taxon>Ascomycota</taxon>
        <taxon>Pezizomycotina</taxon>
        <taxon>Sordariomycetes</taxon>
        <taxon>Sordariomycetidae</taxon>
        <taxon>Sordariales</taxon>
        <taxon>Chaetomiaceae</taxon>
        <taxon>Dichotomopilus</taxon>
    </lineage>
</organism>
<dbReference type="Proteomes" id="UP001302676">
    <property type="component" value="Unassembled WGS sequence"/>
</dbReference>
<evidence type="ECO:0000256" key="1">
    <source>
        <dbReference type="ARBA" id="ARBA00009009"/>
    </source>
</evidence>
<keyword evidence="5" id="KW-1185">Reference proteome</keyword>
<keyword evidence="2" id="KW-0378">Hydrolase</keyword>
<dbReference type="GeneID" id="87816250"/>
<dbReference type="GO" id="GO:0016787">
    <property type="term" value="F:hydrolase activity"/>
    <property type="evidence" value="ECO:0007669"/>
    <property type="project" value="UniProtKB-KW"/>
</dbReference>
<comment type="similarity">
    <text evidence="1">Belongs to the class-A beta-lactamase family.</text>
</comment>
<dbReference type="PANTHER" id="PTHR43283">
    <property type="entry name" value="BETA-LACTAMASE-RELATED"/>
    <property type="match status" value="1"/>
</dbReference>
<accession>A0AAN6V9C6</accession>
<dbReference type="InterPro" id="IPR050789">
    <property type="entry name" value="Diverse_Enzym_Activities"/>
</dbReference>
<reference evidence="4" key="2">
    <citation type="submission" date="2023-05" db="EMBL/GenBank/DDBJ databases">
        <authorList>
            <consortium name="Lawrence Berkeley National Laboratory"/>
            <person name="Steindorff A."/>
            <person name="Hensen N."/>
            <person name="Bonometti L."/>
            <person name="Westerberg I."/>
            <person name="Brannstrom I.O."/>
            <person name="Guillou S."/>
            <person name="Cros-Aarteil S."/>
            <person name="Calhoun S."/>
            <person name="Haridas S."/>
            <person name="Kuo A."/>
            <person name="Mondo S."/>
            <person name="Pangilinan J."/>
            <person name="Riley R."/>
            <person name="Labutti K."/>
            <person name="Andreopoulos B."/>
            <person name="Lipzen A."/>
            <person name="Chen C."/>
            <person name="Yanf M."/>
            <person name="Daum C."/>
            <person name="Ng V."/>
            <person name="Clum A."/>
            <person name="Ohm R."/>
            <person name="Martin F."/>
            <person name="Silar P."/>
            <person name="Natvig D."/>
            <person name="Lalanne C."/>
            <person name="Gautier V."/>
            <person name="Ament-Velasquez S.L."/>
            <person name="Kruys A."/>
            <person name="Hutchinson M.I."/>
            <person name="Powell A.J."/>
            <person name="Barry K."/>
            <person name="Miller A.N."/>
            <person name="Grigoriev I.V."/>
            <person name="Debuchy R."/>
            <person name="Gladieux P."/>
            <person name="Thoren M.H."/>
            <person name="Johannesson H."/>
        </authorList>
    </citation>
    <scope>NUCLEOTIDE SEQUENCE</scope>
    <source>
        <strain evidence="4">CBS 141.50</strain>
    </source>
</reference>
<gene>
    <name evidence="4" type="ORF">C8A04DRAFT_25636</name>
</gene>
<feature type="domain" description="Beta-lactamase-related" evidence="3">
    <location>
        <begin position="5"/>
        <end position="382"/>
    </location>
</feature>